<dbReference type="Pfam" id="PF07833">
    <property type="entry name" value="Cu_amine_oxidN1"/>
    <property type="match status" value="1"/>
</dbReference>
<dbReference type="InterPro" id="IPR012854">
    <property type="entry name" value="Cu_amine_oxidase-like_N"/>
</dbReference>
<organism evidence="2 3">
    <name type="scientific">Brevibacillus choshinensis</name>
    <dbReference type="NCBI Taxonomy" id="54911"/>
    <lineage>
        <taxon>Bacteria</taxon>
        <taxon>Bacillati</taxon>
        <taxon>Bacillota</taxon>
        <taxon>Bacilli</taxon>
        <taxon>Bacillales</taxon>
        <taxon>Paenibacillaceae</taxon>
        <taxon>Brevibacillus</taxon>
    </lineage>
</organism>
<comment type="caution">
    <text evidence="2">The sequence shown here is derived from an EMBL/GenBank/DDBJ whole genome shotgun (WGS) entry which is preliminary data.</text>
</comment>
<name>A0ABR5N432_BRECH</name>
<feature type="domain" description="Copper amine oxidase-like N-terminal" evidence="1">
    <location>
        <begin position="15"/>
        <end position="122"/>
    </location>
</feature>
<dbReference type="EMBL" id="LJJB01000013">
    <property type="protein sequence ID" value="KQL45206.1"/>
    <property type="molecule type" value="Genomic_DNA"/>
</dbReference>
<dbReference type="InterPro" id="IPR036582">
    <property type="entry name" value="Mao_N_sf"/>
</dbReference>
<dbReference type="Proteomes" id="UP000051063">
    <property type="component" value="Unassembled WGS sequence"/>
</dbReference>
<evidence type="ECO:0000313" key="3">
    <source>
        <dbReference type="Proteomes" id="UP000051063"/>
    </source>
</evidence>
<accession>A0ABR5N432</accession>
<reference evidence="2 3" key="1">
    <citation type="submission" date="2015-09" db="EMBL/GenBank/DDBJ databases">
        <title>Genome sequencing project for genomic taxonomy and phylogenomics of Bacillus-like bacteria.</title>
        <authorList>
            <person name="Liu B."/>
            <person name="Wang J."/>
            <person name="Zhu Y."/>
            <person name="Liu G."/>
            <person name="Chen Q."/>
            <person name="Chen Z."/>
            <person name="Lan J."/>
            <person name="Che J."/>
            <person name="Ge C."/>
            <person name="Shi H."/>
            <person name="Pan Z."/>
            <person name="Liu X."/>
        </authorList>
    </citation>
    <scope>NUCLEOTIDE SEQUENCE [LARGE SCALE GENOMIC DNA]</scope>
    <source>
        <strain evidence="2 3">DSM 8552</strain>
    </source>
</reference>
<sequence>MLNGNTLANEKISVFVNKKELKFPVPPVLKNGTTLVPMREIFEAFGAEVKWDQATKMVTAVKGQTTVKLTIGSTQASAGSQIIKLTQAAQIIEGRTFVPLRFVSEALGAKVEWDEKTKVITISQ</sequence>
<evidence type="ECO:0000259" key="1">
    <source>
        <dbReference type="Pfam" id="PF07833"/>
    </source>
</evidence>
<protein>
    <recommendedName>
        <fullName evidence="1">Copper amine oxidase-like N-terminal domain-containing protein</fullName>
    </recommendedName>
</protein>
<proteinExistence type="predicted"/>
<dbReference type="Gene3D" id="3.30.457.10">
    <property type="entry name" value="Copper amine oxidase-like, N-terminal domain"/>
    <property type="match status" value="1"/>
</dbReference>
<keyword evidence="3" id="KW-1185">Reference proteome</keyword>
<evidence type="ECO:0000313" key="2">
    <source>
        <dbReference type="EMBL" id="KQL45206.1"/>
    </source>
</evidence>
<dbReference type="SUPFAM" id="SSF55383">
    <property type="entry name" value="Copper amine oxidase, domain N"/>
    <property type="match status" value="1"/>
</dbReference>
<gene>
    <name evidence="2" type="ORF">AN963_20615</name>
</gene>